<sequence length="519" mass="58997">MSLVTKVVQSVFLFMAIGCHAQSGILNTIKVSNNSQLITAISEVKAGDCILLKSGEYKDVKLIMQNSGTAETPILIKAQTNGEVFFTGDVKIEIRGNYNIIEGIYFKNGKRKKTEWKSHGPGLVAIYGSYNRVTQCAFHAFDEIDSAYITTSLTEEGKVPQYCRIDHCSFTDKTTFDQVINLNNTLQKTLEGEPGIPMYHRVDHNYFSNPKKQGNAGGGIRIGYWRKDFGRCIIESNLFERQDSEPEIITSKSQENVFYNNTVKNCRGTLNFRHGDTQVAINNFFISTDTKHEYGGMFVWGSNHIIANNYFQLKTTIENRGNAALYLNAGIEGDEHALAFNIKILNNYFINTNGYAIDFQGLKDRRKERTEQLGKIFQLPHHITLSNNLFYTENKKDFSFFNYENLKNRNINWEQNVAFGSNLGMPKNKGVNQNKIEFTQTNGFFMPIKPFPPSTSKVNNIKGINLDFQYIINQGVRGMPLTRNEVGPKWLKQNPSTYAETGQISKEIKERLSKLENKI</sequence>
<dbReference type="InterPro" id="IPR011050">
    <property type="entry name" value="Pectin_lyase_fold/virulence"/>
</dbReference>
<dbReference type="Gene3D" id="2.160.20.10">
    <property type="entry name" value="Single-stranded right-handed beta-helix, Pectin lyase-like"/>
    <property type="match status" value="1"/>
</dbReference>
<comment type="caution">
    <text evidence="2">The sequence shown here is derived from an EMBL/GenBank/DDBJ whole genome shotgun (WGS) entry which is preliminary data.</text>
</comment>
<dbReference type="InterPro" id="IPR039513">
    <property type="entry name" value="PL-6"/>
</dbReference>
<name>A0ABV5FF94_9FLAO</name>
<evidence type="ECO:0000256" key="1">
    <source>
        <dbReference type="SAM" id="SignalP"/>
    </source>
</evidence>
<dbReference type="Pfam" id="PF14592">
    <property type="entry name" value="Chondroitinas_B"/>
    <property type="match status" value="1"/>
</dbReference>
<dbReference type="InterPro" id="IPR012334">
    <property type="entry name" value="Pectin_lyas_fold"/>
</dbReference>
<dbReference type="CDD" id="cd14251">
    <property type="entry name" value="PL-6"/>
    <property type="match status" value="1"/>
</dbReference>
<gene>
    <name evidence="2" type="ORF">ACFFU9_15200</name>
</gene>
<evidence type="ECO:0000313" key="2">
    <source>
        <dbReference type="EMBL" id="MFB9058090.1"/>
    </source>
</evidence>
<dbReference type="EMBL" id="JBHMFC010000103">
    <property type="protein sequence ID" value="MFB9058090.1"/>
    <property type="molecule type" value="Genomic_DNA"/>
</dbReference>
<reference evidence="2 3" key="1">
    <citation type="submission" date="2024-09" db="EMBL/GenBank/DDBJ databases">
        <authorList>
            <person name="Sun Q."/>
            <person name="Mori K."/>
        </authorList>
    </citation>
    <scope>NUCLEOTIDE SEQUENCE [LARGE SCALE GENOMIC DNA]</scope>
    <source>
        <strain evidence="2 3">CECT 8622</strain>
    </source>
</reference>
<protein>
    <submittedName>
        <fullName evidence="2">Chondroitinase-B domain-containing protein</fullName>
    </submittedName>
</protein>
<dbReference type="SUPFAM" id="SSF51126">
    <property type="entry name" value="Pectin lyase-like"/>
    <property type="match status" value="1"/>
</dbReference>
<accession>A0ABV5FF94</accession>
<keyword evidence="3" id="KW-1185">Reference proteome</keyword>
<feature type="chain" id="PRO_5045572250" evidence="1">
    <location>
        <begin position="22"/>
        <end position="519"/>
    </location>
</feature>
<organism evidence="2 3">
    <name type="scientific">Mariniflexile ostreae</name>
    <dbReference type="NCBI Taxonomy" id="1520892"/>
    <lineage>
        <taxon>Bacteria</taxon>
        <taxon>Pseudomonadati</taxon>
        <taxon>Bacteroidota</taxon>
        <taxon>Flavobacteriia</taxon>
        <taxon>Flavobacteriales</taxon>
        <taxon>Flavobacteriaceae</taxon>
        <taxon>Mariniflexile</taxon>
    </lineage>
</organism>
<dbReference type="Proteomes" id="UP001589585">
    <property type="component" value="Unassembled WGS sequence"/>
</dbReference>
<dbReference type="PROSITE" id="PS51257">
    <property type="entry name" value="PROKAR_LIPOPROTEIN"/>
    <property type="match status" value="1"/>
</dbReference>
<dbReference type="InterPro" id="IPR006626">
    <property type="entry name" value="PbH1"/>
</dbReference>
<feature type="signal peptide" evidence="1">
    <location>
        <begin position="1"/>
        <end position="21"/>
    </location>
</feature>
<proteinExistence type="predicted"/>
<keyword evidence="1" id="KW-0732">Signal</keyword>
<dbReference type="RefSeq" id="WP_379862331.1">
    <property type="nucleotide sequence ID" value="NZ_JBHMFC010000103.1"/>
</dbReference>
<evidence type="ECO:0000313" key="3">
    <source>
        <dbReference type="Proteomes" id="UP001589585"/>
    </source>
</evidence>
<dbReference type="SMART" id="SM00710">
    <property type="entry name" value="PbH1"/>
    <property type="match status" value="3"/>
</dbReference>